<dbReference type="RefSeq" id="WP_344299506.1">
    <property type="nucleotide sequence ID" value="NZ_BAAAQW010000005.1"/>
</dbReference>
<gene>
    <name evidence="2" type="ORF">GCM10009849_19430</name>
</gene>
<evidence type="ECO:0000256" key="1">
    <source>
        <dbReference type="SAM" id="SignalP"/>
    </source>
</evidence>
<accession>A0ABN3BTT3</accession>
<reference evidence="2 3" key="1">
    <citation type="journal article" date="2019" name="Int. J. Syst. Evol. Microbiol.">
        <title>The Global Catalogue of Microorganisms (GCM) 10K type strain sequencing project: providing services to taxonomists for standard genome sequencing and annotation.</title>
        <authorList>
            <consortium name="The Broad Institute Genomics Platform"/>
            <consortium name="The Broad Institute Genome Sequencing Center for Infectious Disease"/>
            <person name="Wu L."/>
            <person name="Ma J."/>
        </authorList>
    </citation>
    <scope>NUCLEOTIDE SEQUENCE [LARGE SCALE GENOMIC DNA]</scope>
    <source>
        <strain evidence="2 3">JCM 16034</strain>
    </source>
</reference>
<comment type="caution">
    <text evidence="2">The sequence shown here is derived from an EMBL/GenBank/DDBJ whole genome shotgun (WGS) entry which is preliminary data.</text>
</comment>
<organism evidence="2 3">
    <name type="scientific">Sinomonas flava</name>
    <dbReference type="NCBI Taxonomy" id="496857"/>
    <lineage>
        <taxon>Bacteria</taxon>
        <taxon>Bacillati</taxon>
        <taxon>Actinomycetota</taxon>
        <taxon>Actinomycetes</taxon>
        <taxon>Micrococcales</taxon>
        <taxon>Micrococcaceae</taxon>
        <taxon>Sinomonas</taxon>
    </lineage>
</organism>
<keyword evidence="1" id="KW-0732">Signal</keyword>
<evidence type="ECO:0000313" key="2">
    <source>
        <dbReference type="EMBL" id="GAA2200138.1"/>
    </source>
</evidence>
<evidence type="ECO:0000313" key="3">
    <source>
        <dbReference type="Proteomes" id="UP001500432"/>
    </source>
</evidence>
<dbReference type="Proteomes" id="UP001500432">
    <property type="component" value="Unassembled WGS sequence"/>
</dbReference>
<proteinExistence type="predicted"/>
<protein>
    <submittedName>
        <fullName evidence="2">Uncharacterized protein</fullName>
    </submittedName>
</protein>
<sequence length="241" mass="24524">MKKLKSLSTAAAAALTITGLLAFPVAPASAAPGQGNAWGKYLNVASRAFANPAHKVAVDSAAVWGPLKSSDDSPASATASAQANCSGCSAQATTLQVLSSAQAANIWANNTATAYTTGNWASSTAVSVQVVTATGSNVIIANNRAVSINEGCTGCTSTTAAFQYIIVGGKAQDLSDTARSIVRQIEQQLSFSFQSDSWRPESERSARAHASANDAAERARAVIAADTGGSVEARINVDAED</sequence>
<name>A0ABN3BTT3_9MICC</name>
<keyword evidence="3" id="KW-1185">Reference proteome</keyword>
<feature type="signal peptide" evidence="1">
    <location>
        <begin position="1"/>
        <end position="30"/>
    </location>
</feature>
<feature type="chain" id="PRO_5046218835" evidence="1">
    <location>
        <begin position="31"/>
        <end position="241"/>
    </location>
</feature>
<dbReference type="EMBL" id="BAAAQW010000005">
    <property type="protein sequence ID" value="GAA2200138.1"/>
    <property type="molecule type" value="Genomic_DNA"/>
</dbReference>